<dbReference type="Proteomes" id="UP000504636">
    <property type="component" value="Unplaced"/>
</dbReference>
<dbReference type="RefSeq" id="XP_033580618.1">
    <property type="nucleotide sequence ID" value="XM_033719164.1"/>
</dbReference>
<evidence type="ECO:0000313" key="3">
    <source>
        <dbReference type="Proteomes" id="UP000504636"/>
    </source>
</evidence>
<evidence type="ECO:0000256" key="1">
    <source>
        <dbReference type="SAM" id="MobiDB-lite"/>
    </source>
</evidence>
<dbReference type="GeneID" id="54460057"/>
<proteinExistence type="predicted"/>
<sequence>MRATTGFPAAIAASNRAPGCQMACGDVVAVGSDGRGMGCESFDAPIMDRHGGTRCVLEARYCLDALVTAPSRMRKASEPGSALLDRPHTPRTPETLQGAHCRYRGQRSRIAASQKQRHPMNAPPRMALATPQRAGEAGSRLAAPAELGTHKHVVVKVLK</sequence>
<reference evidence="4" key="3">
    <citation type="submission" date="2025-04" db="UniProtKB">
        <authorList>
            <consortium name="RefSeq"/>
        </authorList>
    </citation>
    <scope>IDENTIFICATION</scope>
    <source>
        <strain evidence="4">CBS 304.34</strain>
    </source>
</reference>
<feature type="region of interest" description="Disordered" evidence="1">
    <location>
        <begin position="73"/>
        <end position="98"/>
    </location>
</feature>
<name>A0A6A6Z065_9PEZI</name>
<protein>
    <submittedName>
        <fullName evidence="2 4">Uncharacterized protein</fullName>
    </submittedName>
</protein>
<evidence type="ECO:0000313" key="4">
    <source>
        <dbReference type="RefSeq" id="XP_033580618.1"/>
    </source>
</evidence>
<dbReference type="AlphaFoldDB" id="A0A6A6Z065"/>
<gene>
    <name evidence="2 4" type="ORF">BDZ99DRAFT_459434</name>
</gene>
<organism evidence="2">
    <name type="scientific">Mytilinidion resinicola</name>
    <dbReference type="NCBI Taxonomy" id="574789"/>
    <lineage>
        <taxon>Eukaryota</taxon>
        <taxon>Fungi</taxon>
        <taxon>Dikarya</taxon>
        <taxon>Ascomycota</taxon>
        <taxon>Pezizomycotina</taxon>
        <taxon>Dothideomycetes</taxon>
        <taxon>Pleosporomycetidae</taxon>
        <taxon>Mytilinidiales</taxon>
        <taxon>Mytilinidiaceae</taxon>
        <taxon>Mytilinidion</taxon>
    </lineage>
</organism>
<accession>A0A6A6Z065</accession>
<evidence type="ECO:0000313" key="2">
    <source>
        <dbReference type="EMBL" id="KAF2813654.1"/>
    </source>
</evidence>
<keyword evidence="3" id="KW-1185">Reference proteome</keyword>
<reference evidence="4" key="2">
    <citation type="submission" date="2020-04" db="EMBL/GenBank/DDBJ databases">
        <authorList>
            <consortium name="NCBI Genome Project"/>
        </authorList>
    </citation>
    <scope>NUCLEOTIDE SEQUENCE</scope>
    <source>
        <strain evidence="4">CBS 304.34</strain>
    </source>
</reference>
<reference evidence="2 4" key="1">
    <citation type="journal article" date="2020" name="Stud. Mycol.">
        <title>101 Dothideomycetes genomes: a test case for predicting lifestyles and emergence of pathogens.</title>
        <authorList>
            <person name="Haridas S."/>
            <person name="Albert R."/>
            <person name="Binder M."/>
            <person name="Bloem J."/>
            <person name="Labutti K."/>
            <person name="Salamov A."/>
            <person name="Andreopoulos B."/>
            <person name="Baker S."/>
            <person name="Barry K."/>
            <person name="Bills G."/>
            <person name="Bluhm B."/>
            <person name="Cannon C."/>
            <person name="Castanera R."/>
            <person name="Culley D."/>
            <person name="Daum C."/>
            <person name="Ezra D."/>
            <person name="Gonzalez J."/>
            <person name="Henrissat B."/>
            <person name="Kuo A."/>
            <person name="Liang C."/>
            <person name="Lipzen A."/>
            <person name="Lutzoni F."/>
            <person name="Magnuson J."/>
            <person name="Mondo S."/>
            <person name="Nolan M."/>
            <person name="Ohm R."/>
            <person name="Pangilinan J."/>
            <person name="Park H.-J."/>
            <person name="Ramirez L."/>
            <person name="Alfaro M."/>
            <person name="Sun H."/>
            <person name="Tritt A."/>
            <person name="Yoshinaga Y."/>
            <person name="Zwiers L.-H."/>
            <person name="Turgeon B."/>
            <person name="Goodwin S."/>
            <person name="Spatafora J."/>
            <person name="Crous P."/>
            <person name="Grigoriev I."/>
        </authorList>
    </citation>
    <scope>NUCLEOTIDE SEQUENCE</scope>
    <source>
        <strain evidence="2 4">CBS 304.34</strain>
    </source>
</reference>
<dbReference type="EMBL" id="MU003695">
    <property type="protein sequence ID" value="KAF2813654.1"/>
    <property type="molecule type" value="Genomic_DNA"/>
</dbReference>